<sequence>MVTNGYIMVNQNHANNLWYRRPRFYPMGNVFIQTQHQAQPLRPAFYVQSSSPTSSSSSSPSPSTTTIPQYVSTSWEVGRPIQYQITKRYDNSPIEVTQTTTCPHQLQLQLQPQPSQQYPVYVLPPKNFQPIIYQHPQTNYLYSSSPSPAIKSSEEMWYQMDNIDDSFHVKIPLTSTTTTTTSTSAYGSSSSSSLPKTKIFDQVGINRSKGSKVIVDHELNGRIHGTNPYNTKIESSQPQPTMEQQSNGQYKTKLPVGLSSFLFGGVRGISARHWTLDPQLIRHLEFMPNIDPMSPENKYLPESTYVKMVTEQHHETSSQHDNLPLIPGEPEKEEPTILTNHNNNNNNIIKHTKFGSNTIIDSALDLEAQESVAQPKIIEQTEMVKGRNAF</sequence>
<keyword evidence="3" id="KW-1185">Reference proteome</keyword>
<protein>
    <submittedName>
        <fullName evidence="2">Uncharacterized protein</fullName>
    </submittedName>
</protein>
<name>A0A9Q0M1E3_BLOTA</name>
<evidence type="ECO:0000256" key="1">
    <source>
        <dbReference type="SAM" id="MobiDB-lite"/>
    </source>
</evidence>
<dbReference type="AlphaFoldDB" id="A0A9Q0M1E3"/>
<reference evidence="2" key="1">
    <citation type="submission" date="2022-12" db="EMBL/GenBank/DDBJ databases">
        <title>Genome assemblies of Blomia tropicalis.</title>
        <authorList>
            <person name="Cui Y."/>
        </authorList>
    </citation>
    <scope>NUCLEOTIDE SEQUENCE</scope>
    <source>
        <tissue evidence="2">Adult mites</tissue>
    </source>
</reference>
<gene>
    <name evidence="2" type="ORF">RDWZM_010280</name>
</gene>
<comment type="caution">
    <text evidence="2">The sequence shown here is derived from an EMBL/GenBank/DDBJ whole genome shotgun (WGS) entry which is preliminary data.</text>
</comment>
<accession>A0A9Q0M1E3</accession>
<organism evidence="2 3">
    <name type="scientific">Blomia tropicalis</name>
    <name type="common">Mite</name>
    <dbReference type="NCBI Taxonomy" id="40697"/>
    <lineage>
        <taxon>Eukaryota</taxon>
        <taxon>Metazoa</taxon>
        <taxon>Ecdysozoa</taxon>
        <taxon>Arthropoda</taxon>
        <taxon>Chelicerata</taxon>
        <taxon>Arachnida</taxon>
        <taxon>Acari</taxon>
        <taxon>Acariformes</taxon>
        <taxon>Sarcoptiformes</taxon>
        <taxon>Astigmata</taxon>
        <taxon>Glycyphagoidea</taxon>
        <taxon>Echimyopodidae</taxon>
        <taxon>Blomia</taxon>
    </lineage>
</organism>
<feature type="compositionally biased region" description="Polar residues" evidence="1">
    <location>
        <begin position="227"/>
        <end position="245"/>
    </location>
</feature>
<proteinExistence type="predicted"/>
<feature type="region of interest" description="Disordered" evidence="1">
    <location>
        <begin position="46"/>
        <end position="68"/>
    </location>
</feature>
<evidence type="ECO:0000313" key="3">
    <source>
        <dbReference type="Proteomes" id="UP001142055"/>
    </source>
</evidence>
<feature type="region of interest" description="Disordered" evidence="1">
    <location>
        <begin position="224"/>
        <end position="245"/>
    </location>
</feature>
<dbReference type="Proteomes" id="UP001142055">
    <property type="component" value="Chromosome 4"/>
</dbReference>
<evidence type="ECO:0000313" key="2">
    <source>
        <dbReference type="EMBL" id="KAJ6215780.1"/>
    </source>
</evidence>
<dbReference type="EMBL" id="JAPWDV010000004">
    <property type="protein sequence ID" value="KAJ6215780.1"/>
    <property type="molecule type" value="Genomic_DNA"/>
</dbReference>
<feature type="compositionally biased region" description="Low complexity" evidence="1">
    <location>
        <begin position="49"/>
        <end position="66"/>
    </location>
</feature>